<dbReference type="EMBL" id="UGYW01000002">
    <property type="protein sequence ID" value="SUJ28701.1"/>
    <property type="molecule type" value="Genomic_DNA"/>
</dbReference>
<reference evidence="1 2" key="1">
    <citation type="submission" date="2018-06" db="EMBL/GenBank/DDBJ databases">
        <authorList>
            <consortium name="Pathogen Informatics"/>
            <person name="Doyle S."/>
        </authorList>
    </citation>
    <scope>NUCLEOTIDE SEQUENCE [LARGE SCALE GENOMIC DNA]</scope>
    <source>
        <strain evidence="1 2">NCTC11388</strain>
    </source>
</reference>
<evidence type="ECO:0000313" key="2">
    <source>
        <dbReference type="Proteomes" id="UP000254893"/>
    </source>
</evidence>
<dbReference type="Proteomes" id="UP000254893">
    <property type="component" value="Unassembled WGS sequence"/>
</dbReference>
<sequence>MITGSVYAHGVDEDTQTFLSGNSGVAFVPFLYIGAKHMLTGYDHLLFLVGVIFFLYRPKEVLLYVSFFTIGHSINPFVGRTGRYGNQRLSD</sequence>
<dbReference type="Pfam" id="PF13795">
    <property type="entry name" value="HupE_UreJ_2"/>
    <property type="match status" value="1"/>
</dbReference>
<gene>
    <name evidence="1" type="ORF">NCTC11388_04396</name>
</gene>
<name>A0A380CTF1_SPHSI</name>
<accession>A0A380CTF1</accession>
<evidence type="ECO:0008006" key="3">
    <source>
        <dbReference type="Google" id="ProtNLM"/>
    </source>
</evidence>
<proteinExistence type="predicted"/>
<protein>
    <recommendedName>
        <fullName evidence="3">HupE / UreJ protein</fullName>
    </recommendedName>
</protein>
<dbReference type="InterPro" id="IPR032809">
    <property type="entry name" value="Put_HupE_UreJ"/>
</dbReference>
<dbReference type="AlphaFoldDB" id="A0A380CTF1"/>
<evidence type="ECO:0000313" key="1">
    <source>
        <dbReference type="EMBL" id="SUJ28701.1"/>
    </source>
</evidence>
<organism evidence="1 2">
    <name type="scientific">Sphingobacterium spiritivorum</name>
    <name type="common">Flavobacterium spiritivorum</name>
    <dbReference type="NCBI Taxonomy" id="258"/>
    <lineage>
        <taxon>Bacteria</taxon>
        <taxon>Pseudomonadati</taxon>
        <taxon>Bacteroidota</taxon>
        <taxon>Sphingobacteriia</taxon>
        <taxon>Sphingobacteriales</taxon>
        <taxon>Sphingobacteriaceae</taxon>
        <taxon>Sphingobacterium</taxon>
    </lineage>
</organism>